<keyword evidence="7" id="KW-0808">Transferase</keyword>
<keyword evidence="1 5" id="KW-0723">Serine/threonine-protein kinase</keyword>
<feature type="binding site" evidence="4">
    <location>
        <position position="54"/>
    </location>
    <ligand>
        <name>ATP</name>
        <dbReference type="ChEBI" id="CHEBI:30616"/>
    </ligand>
</feature>
<dbReference type="InterPro" id="IPR017441">
    <property type="entry name" value="Protein_kinase_ATP_BS"/>
</dbReference>
<dbReference type="Gene3D" id="1.10.510.10">
    <property type="entry name" value="Transferase(Phosphotransferase) domain 1"/>
    <property type="match status" value="1"/>
</dbReference>
<dbReference type="PIRSF" id="PIRSF000654">
    <property type="entry name" value="Integrin-linked_kinase"/>
    <property type="match status" value="1"/>
</dbReference>
<dbReference type="PANTHER" id="PTHR44329">
    <property type="entry name" value="SERINE/THREONINE-PROTEIN KINASE TNNI3K-RELATED"/>
    <property type="match status" value="1"/>
</dbReference>
<protein>
    <submittedName>
        <fullName evidence="7">Protein kinase</fullName>
    </submittedName>
</protein>
<dbReference type="STRING" id="5762.D2UZ45"/>
<sequence>MSTPLLLNHSSSSSVKKSRLIIPLEDIEIINKIGEGGNGTIWLGKWKSKDVALKSLKTDDTLQDEEFEREVAVLNMLDHPSIVKLYGVCISDNRKFMIVEYYPRGSLDKLIYNCKIGKESLTLAQKLSILVDVATGMSYLHSQQIVHRDLKPGNILLSDGGNARVCDFGLSKVLSTSLGATKQIGSTCYIAIEMINDSPKYTTKVDVYSFGIIMWELFFEEAPYLNYNSKKVYKFIPNNSKMNEFNILFHVLNGERPVIPFTNREEEILWLEEFVLPFNNSFSTSSLVAISDKYLDLMKLCWSEDPNSRPSFESISRQLQYLLYESKKTFPQYYQPIN</sequence>
<dbReference type="CDD" id="cd13999">
    <property type="entry name" value="STKc_MAP3K-like"/>
    <property type="match status" value="1"/>
</dbReference>
<organism evidence="8">
    <name type="scientific">Naegleria gruberi</name>
    <name type="common">Amoeba</name>
    <dbReference type="NCBI Taxonomy" id="5762"/>
    <lineage>
        <taxon>Eukaryota</taxon>
        <taxon>Discoba</taxon>
        <taxon>Heterolobosea</taxon>
        <taxon>Tetramitia</taxon>
        <taxon>Eutetramitia</taxon>
        <taxon>Vahlkampfiidae</taxon>
        <taxon>Naegleria</taxon>
    </lineage>
</organism>
<dbReference type="PROSITE" id="PS00108">
    <property type="entry name" value="PROTEIN_KINASE_ST"/>
    <property type="match status" value="1"/>
</dbReference>
<dbReference type="GO" id="GO:0005524">
    <property type="term" value="F:ATP binding"/>
    <property type="evidence" value="ECO:0007669"/>
    <property type="project" value="UniProtKB-UniRule"/>
</dbReference>
<keyword evidence="7" id="KW-0418">Kinase</keyword>
<feature type="domain" description="Protein kinase" evidence="6">
    <location>
        <begin position="27"/>
        <end position="322"/>
    </location>
</feature>
<gene>
    <name evidence="7" type="ORF">NAEGRDRAFT_34842</name>
</gene>
<keyword evidence="3 4" id="KW-0067">ATP-binding</keyword>
<evidence type="ECO:0000256" key="5">
    <source>
        <dbReference type="RuleBase" id="RU000304"/>
    </source>
</evidence>
<dbReference type="SUPFAM" id="SSF56112">
    <property type="entry name" value="Protein kinase-like (PK-like)"/>
    <property type="match status" value="1"/>
</dbReference>
<dbReference type="VEuPathDB" id="AmoebaDB:NAEGRDRAFT_34842"/>
<dbReference type="OrthoDB" id="10261027at2759"/>
<name>D2UZ45_NAEGR</name>
<dbReference type="InParanoid" id="D2UZ45"/>
<accession>D2UZ45</accession>
<dbReference type="InterPro" id="IPR051681">
    <property type="entry name" value="Ser/Thr_Kinases-Pseudokinases"/>
</dbReference>
<dbReference type="AlphaFoldDB" id="D2UZ45"/>
<dbReference type="RefSeq" id="XP_002682832.1">
    <property type="nucleotide sequence ID" value="XM_002682786.1"/>
</dbReference>
<evidence type="ECO:0000256" key="2">
    <source>
        <dbReference type="ARBA" id="ARBA00022741"/>
    </source>
</evidence>
<dbReference type="PANTHER" id="PTHR44329:SF289">
    <property type="entry name" value="SERINE_THREONINE-PROTEIN KINASE VIK"/>
    <property type="match status" value="1"/>
</dbReference>
<dbReference type="GO" id="GO:0004674">
    <property type="term" value="F:protein serine/threonine kinase activity"/>
    <property type="evidence" value="ECO:0007669"/>
    <property type="project" value="UniProtKB-KW"/>
</dbReference>
<evidence type="ECO:0000256" key="4">
    <source>
        <dbReference type="PROSITE-ProRule" id="PRU10141"/>
    </source>
</evidence>
<dbReference type="PROSITE" id="PS00107">
    <property type="entry name" value="PROTEIN_KINASE_ATP"/>
    <property type="match status" value="1"/>
</dbReference>
<dbReference type="SMART" id="SM00220">
    <property type="entry name" value="S_TKc"/>
    <property type="match status" value="1"/>
</dbReference>
<dbReference type="KEGG" id="ngr:NAEGRDRAFT_34842"/>
<reference evidence="7 8" key="1">
    <citation type="journal article" date="2010" name="Cell">
        <title>The genome of Naegleria gruberi illuminates early eukaryotic versatility.</title>
        <authorList>
            <person name="Fritz-Laylin L.K."/>
            <person name="Prochnik S.E."/>
            <person name="Ginger M.L."/>
            <person name="Dacks J.B."/>
            <person name="Carpenter M.L."/>
            <person name="Field M.C."/>
            <person name="Kuo A."/>
            <person name="Paredez A."/>
            <person name="Chapman J."/>
            <person name="Pham J."/>
            <person name="Shu S."/>
            <person name="Neupane R."/>
            <person name="Cipriano M."/>
            <person name="Mancuso J."/>
            <person name="Tu H."/>
            <person name="Salamov A."/>
            <person name="Lindquist E."/>
            <person name="Shapiro H."/>
            <person name="Lucas S."/>
            <person name="Grigoriev I.V."/>
            <person name="Cande W.Z."/>
            <person name="Fulton C."/>
            <person name="Rokhsar D.S."/>
            <person name="Dawson S.C."/>
        </authorList>
    </citation>
    <scope>NUCLEOTIDE SEQUENCE [LARGE SCALE GENOMIC DNA]</scope>
    <source>
        <strain evidence="7 8">NEG-M</strain>
    </source>
</reference>
<keyword evidence="8" id="KW-1185">Reference proteome</keyword>
<dbReference type="eggNOG" id="KOG0192">
    <property type="taxonomic scope" value="Eukaryota"/>
</dbReference>
<dbReference type="InterPro" id="IPR011009">
    <property type="entry name" value="Kinase-like_dom_sf"/>
</dbReference>
<dbReference type="GeneID" id="8863219"/>
<evidence type="ECO:0000259" key="6">
    <source>
        <dbReference type="PROSITE" id="PS50011"/>
    </source>
</evidence>
<dbReference type="OMA" id="NQCWALK"/>
<dbReference type="InterPro" id="IPR000719">
    <property type="entry name" value="Prot_kinase_dom"/>
</dbReference>
<dbReference type="Proteomes" id="UP000006671">
    <property type="component" value="Unassembled WGS sequence"/>
</dbReference>
<evidence type="ECO:0000256" key="1">
    <source>
        <dbReference type="ARBA" id="ARBA00022527"/>
    </source>
</evidence>
<dbReference type="PROSITE" id="PS50011">
    <property type="entry name" value="PROTEIN_KINASE_DOM"/>
    <property type="match status" value="1"/>
</dbReference>
<proteinExistence type="inferred from homology"/>
<comment type="similarity">
    <text evidence="5">Belongs to the protein kinase superfamily.</text>
</comment>
<dbReference type="EMBL" id="GG738846">
    <property type="protein sequence ID" value="EFC50088.1"/>
    <property type="molecule type" value="Genomic_DNA"/>
</dbReference>
<dbReference type="InterPro" id="IPR001245">
    <property type="entry name" value="Ser-Thr/Tyr_kinase_cat_dom"/>
</dbReference>
<evidence type="ECO:0000313" key="8">
    <source>
        <dbReference type="Proteomes" id="UP000006671"/>
    </source>
</evidence>
<dbReference type="InterPro" id="IPR008271">
    <property type="entry name" value="Ser/Thr_kinase_AS"/>
</dbReference>
<keyword evidence="2 4" id="KW-0547">Nucleotide-binding</keyword>
<evidence type="ECO:0000256" key="3">
    <source>
        <dbReference type="ARBA" id="ARBA00022840"/>
    </source>
</evidence>
<dbReference type="Pfam" id="PF07714">
    <property type="entry name" value="PK_Tyr_Ser-Thr"/>
    <property type="match status" value="1"/>
</dbReference>
<evidence type="ECO:0000313" key="7">
    <source>
        <dbReference type="EMBL" id="EFC50088.1"/>
    </source>
</evidence>